<name>A0ABQ5UUH9_9HYPH</name>
<organism evidence="2 3">
    <name type="scientific">Maritalea porphyrae</name>
    <dbReference type="NCBI Taxonomy" id="880732"/>
    <lineage>
        <taxon>Bacteria</taxon>
        <taxon>Pseudomonadati</taxon>
        <taxon>Pseudomonadota</taxon>
        <taxon>Alphaproteobacteria</taxon>
        <taxon>Hyphomicrobiales</taxon>
        <taxon>Devosiaceae</taxon>
        <taxon>Maritalea</taxon>
    </lineage>
</organism>
<sequence>MDIFSSKDNVHFQELGFATFKDVSDLRPYLDDIKEEISTLARSYGFADPFGDDQAHFDPPQGDERHRFYRSLRYLPSLGRLANSLLLTNASKQIGLSLPLVMNASNIRMDQGGHNPNKFHWHQDYTYLLGSLNSVTYWLPLQPVSATLGGIEIVPGSHKENLRQFKIINEEASAKTGQLSPNDLALAEEPMDPRQAVELDYGDGIVFSQFLLHRSLEHAGPHTRWTIQVRISDALEDHYREFGCPMGDTTTILRHDELRSKLVQAS</sequence>
<evidence type="ECO:0008006" key="4">
    <source>
        <dbReference type="Google" id="ProtNLM"/>
    </source>
</evidence>
<proteinExistence type="predicted"/>
<reference evidence="2" key="2">
    <citation type="submission" date="2023-01" db="EMBL/GenBank/DDBJ databases">
        <title>Draft genome sequence of Maritalea porphyrae strain NBRC 107169.</title>
        <authorList>
            <person name="Sun Q."/>
            <person name="Mori K."/>
        </authorList>
    </citation>
    <scope>NUCLEOTIDE SEQUENCE</scope>
    <source>
        <strain evidence="2">NBRC 107169</strain>
    </source>
</reference>
<accession>A0ABQ5UUH9</accession>
<dbReference type="PANTHER" id="PTHR20883">
    <property type="entry name" value="PHYTANOYL-COA DIOXYGENASE DOMAIN CONTAINING 1"/>
    <property type="match status" value="1"/>
</dbReference>
<dbReference type="RefSeq" id="WP_284363893.1">
    <property type="nucleotide sequence ID" value="NZ_BSNI01000002.1"/>
</dbReference>
<dbReference type="Proteomes" id="UP001161405">
    <property type="component" value="Unassembled WGS sequence"/>
</dbReference>
<dbReference type="SUPFAM" id="SSF51197">
    <property type="entry name" value="Clavaminate synthase-like"/>
    <property type="match status" value="1"/>
</dbReference>
<comment type="caution">
    <text evidence="2">The sequence shown here is derived from an EMBL/GenBank/DDBJ whole genome shotgun (WGS) entry which is preliminary data.</text>
</comment>
<protein>
    <recommendedName>
        <fullName evidence="4">Phytanoyl-CoA dioxygenase</fullName>
    </recommendedName>
</protein>
<reference evidence="2" key="1">
    <citation type="journal article" date="2014" name="Int. J. Syst. Evol. Microbiol.">
        <title>Complete genome of a new Firmicutes species belonging to the dominant human colonic microbiota ('Ruminococcus bicirculans') reveals two chromosomes and a selective capacity to utilize plant glucans.</title>
        <authorList>
            <consortium name="NISC Comparative Sequencing Program"/>
            <person name="Wegmann U."/>
            <person name="Louis P."/>
            <person name="Goesmann A."/>
            <person name="Henrissat B."/>
            <person name="Duncan S.H."/>
            <person name="Flint H.J."/>
        </authorList>
    </citation>
    <scope>NUCLEOTIDE SEQUENCE</scope>
    <source>
        <strain evidence="2">NBRC 107169</strain>
    </source>
</reference>
<dbReference type="Gene3D" id="2.60.120.620">
    <property type="entry name" value="q2cbj1_9rhob like domain"/>
    <property type="match status" value="1"/>
</dbReference>
<keyword evidence="3" id="KW-1185">Reference proteome</keyword>
<dbReference type="EMBL" id="BSNI01000002">
    <property type="protein sequence ID" value="GLQ17617.1"/>
    <property type="molecule type" value="Genomic_DNA"/>
</dbReference>
<evidence type="ECO:0000256" key="1">
    <source>
        <dbReference type="ARBA" id="ARBA00001954"/>
    </source>
</evidence>
<evidence type="ECO:0000313" key="3">
    <source>
        <dbReference type="Proteomes" id="UP001161405"/>
    </source>
</evidence>
<gene>
    <name evidence="2" type="ORF">GCM10007879_18660</name>
</gene>
<dbReference type="Pfam" id="PF05721">
    <property type="entry name" value="PhyH"/>
    <property type="match status" value="1"/>
</dbReference>
<dbReference type="PANTHER" id="PTHR20883:SF48">
    <property type="entry name" value="ECTOINE DIOXYGENASE"/>
    <property type="match status" value="1"/>
</dbReference>
<dbReference type="InterPro" id="IPR008775">
    <property type="entry name" value="Phytyl_CoA_dOase-like"/>
</dbReference>
<comment type="cofactor">
    <cofactor evidence="1">
        <name>Fe(2+)</name>
        <dbReference type="ChEBI" id="CHEBI:29033"/>
    </cofactor>
</comment>
<evidence type="ECO:0000313" key="2">
    <source>
        <dbReference type="EMBL" id="GLQ17617.1"/>
    </source>
</evidence>